<dbReference type="AlphaFoldDB" id="A0A1G6LMH0"/>
<proteinExistence type="inferred from homology"/>
<dbReference type="Proteomes" id="UP000199034">
    <property type="component" value="Unassembled WGS sequence"/>
</dbReference>
<accession>A0A1G6LMH0</accession>
<evidence type="ECO:0000313" key="2">
    <source>
        <dbReference type="EMBL" id="SDC44344.1"/>
    </source>
</evidence>
<dbReference type="EMBL" id="FMZM01000002">
    <property type="protein sequence ID" value="SDC44344.1"/>
    <property type="molecule type" value="Genomic_DNA"/>
</dbReference>
<evidence type="ECO:0000256" key="1">
    <source>
        <dbReference type="ARBA" id="ARBA00009108"/>
    </source>
</evidence>
<keyword evidence="3" id="KW-1185">Reference proteome</keyword>
<gene>
    <name evidence="2" type="ORF">SAMN05421872_102297</name>
</gene>
<dbReference type="STRING" id="1045774.SAMN05421872_102297"/>
<dbReference type="Gene3D" id="3.30.70.1880">
    <property type="entry name" value="Protein of unknown function DUF881"/>
    <property type="match status" value="1"/>
</dbReference>
<dbReference type="InterPro" id="IPR010273">
    <property type="entry name" value="DUF881"/>
</dbReference>
<name>A0A1G6LMH0_9ACTN</name>
<protein>
    <submittedName>
        <fullName evidence="2">Uncharacterized conserved protein YlxW, UPF0749 family</fullName>
    </submittedName>
</protein>
<evidence type="ECO:0000313" key="3">
    <source>
        <dbReference type="Proteomes" id="UP000199034"/>
    </source>
</evidence>
<sequence length="260" mass="28644">MTSEHPHAGTSRWRRLLRFRGPWTLGPPVVVLLCGSLFVVSAQNSDGTDLRPGRYTDLADLVRAESDRYQRLQDRVSDLTDDVTALTESVNDRSVNRYRRQIARFEDPAGLVERSGEGLTITLTDSPEELVEQATETGARLSDYVVHQQDIQAVVNALWAGGAEAVTVMGKRIVSTTGIKCIGNSVFLQGRPYSPPYVISAVGDQDDLLSSVADDTNLQTYRQQADDPEIAIGWELEVEDDVTAPAYDGLLDLSYAEPME</sequence>
<dbReference type="PANTHER" id="PTHR37313:SF4">
    <property type="entry name" value="CONSERVED MEMBRANE PROTEIN-RELATED"/>
    <property type="match status" value="1"/>
</dbReference>
<dbReference type="PANTHER" id="PTHR37313">
    <property type="entry name" value="UPF0749 PROTEIN RV1825"/>
    <property type="match status" value="1"/>
</dbReference>
<comment type="similarity">
    <text evidence="1">Belongs to the UPF0749 family.</text>
</comment>
<dbReference type="RefSeq" id="WP_244509264.1">
    <property type="nucleotide sequence ID" value="NZ_FMZM01000002.1"/>
</dbReference>
<organism evidence="2 3">
    <name type="scientific">Nocardioides lianchengensis</name>
    <dbReference type="NCBI Taxonomy" id="1045774"/>
    <lineage>
        <taxon>Bacteria</taxon>
        <taxon>Bacillati</taxon>
        <taxon>Actinomycetota</taxon>
        <taxon>Actinomycetes</taxon>
        <taxon>Propionibacteriales</taxon>
        <taxon>Nocardioidaceae</taxon>
        <taxon>Nocardioides</taxon>
    </lineage>
</organism>
<reference evidence="2 3" key="1">
    <citation type="submission" date="2016-10" db="EMBL/GenBank/DDBJ databases">
        <authorList>
            <person name="de Groot N.N."/>
        </authorList>
    </citation>
    <scope>NUCLEOTIDE SEQUENCE [LARGE SCALE GENOMIC DNA]</scope>
    <source>
        <strain evidence="2 3">CGMCC 4.6858</strain>
    </source>
</reference>
<dbReference type="Pfam" id="PF05949">
    <property type="entry name" value="DUF881"/>
    <property type="match status" value="1"/>
</dbReference>
<dbReference type="GO" id="GO:0005886">
    <property type="term" value="C:plasma membrane"/>
    <property type="evidence" value="ECO:0007669"/>
    <property type="project" value="TreeGrafter"/>
</dbReference>